<evidence type="ECO:0008006" key="4">
    <source>
        <dbReference type="Google" id="ProtNLM"/>
    </source>
</evidence>
<reference evidence="2 3" key="2">
    <citation type="journal article" date="2007" name="PLoS Biol.">
        <title>Principles of genome evolution in the Drosophila melanogaster species group.</title>
        <authorList>
            <person name="Ranz J.M."/>
            <person name="Maurin D."/>
            <person name="Chan Y.S."/>
            <person name="von Grotthuss M."/>
            <person name="Hillier L.W."/>
            <person name="Roote J."/>
            <person name="Ashburner M."/>
            <person name="Bergman C.M."/>
        </authorList>
    </citation>
    <scope>NUCLEOTIDE SEQUENCE [LARGE SCALE GENOMIC DNA]</scope>
    <source>
        <strain evidence="3">Tai18E2 / Tucson 14021-0261.01</strain>
    </source>
</reference>
<dbReference type="EMBL" id="CM000162">
    <property type="protein sequence ID" value="KRK06729.1"/>
    <property type="molecule type" value="Genomic_DNA"/>
</dbReference>
<feature type="transmembrane region" description="Helical" evidence="1">
    <location>
        <begin position="77"/>
        <end position="99"/>
    </location>
</feature>
<keyword evidence="1" id="KW-0472">Membrane</keyword>
<name>A0A0R1EBP9_DROYA</name>
<evidence type="ECO:0000313" key="2">
    <source>
        <dbReference type="EMBL" id="KRK06729.1"/>
    </source>
</evidence>
<keyword evidence="1" id="KW-1133">Transmembrane helix</keyword>
<feature type="transmembrane region" description="Helical" evidence="1">
    <location>
        <begin position="51"/>
        <end position="70"/>
    </location>
</feature>
<keyword evidence="3" id="KW-1185">Reference proteome</keyword>
<keyword evidence="1" id="KW-0812">Transmembrane</keyword>
<dbReference type="AlphaFoldDB" id="A0A0R1EBP9"/>
<proteinExistence type="predicted"/>
<evidence type="ECO:0000313" key="3">
    <source>
        <dbReference type="Proteomes" id="UP000002282"/>
    </source>
</evidence>
<sequence>MRCRLRKCCCLISLRVGCMISALVLFFFELIAVPLRNATSCCDSFESVLLVVYRVLDMVHFIGALMLFVASFVKVSVLVLIFLITSCLHIALYPGFLVAEVLIWDADLIDISLSICGLLLGIYFWLVAYAFYYKCKEELMTDLPTVIIARKKESVVSAV</sequence>
<reference evidence="2 3" key="1">
    <citation type="journal article" date="2007" name="Nature">
        <title>Evolution of genes and genomes on the Drosophila phylogeny.</title>
        <authorList>
            <consortium name="Drosophila 12 Genomes Consortium"/>
            <person name="Clark A.G."/>
            <person name="Eisen M.B."/>
            <person name="Smith D.R."/>
            <person name="Bergman C.M."/>
            <person name="Oliver B."/>
            <person name="Markow T.A."/>
            <person name="Kaufman T.C."/>
            <person name="Kellis M."/>
            <person name="Gelbart W."/>
            <person name="Iyer V.N."/>
            <person name="Pollard D.A."/>
            <person name="Sackton T.B."/>
            <person name="Larracuente A.M."/>
            <person name="Singh N.D."/>
            <person name="Abad J.P."/>
            <person name="Abt D.N."/>
            <person name="Adryan B."/>
            <person name="Aguade M."/>
            <person name="Akashi H."/>
            <person name="Anderson W.W."/>
            <person name="Aquadro C.F."/>
            <person name="Ardell D.H."/>
            <person name="Arguello R."/>
            <person name="Artieri C.G."/>
            <person name="Barbash D.A."/>
            <person name="Barker D."/>
            <person name="Barsanti P."/>
            <person name="Batterham P."/>
            <person name="Batzoglou S."/>
            <person name="Begun D."/>
            <person name="Bhutkar A."/>
            <person name="Blanco E."/>
            <person name="Bosak S.A."/>
            <person name="Bradley R.K."/>
            <person name="Brand A.D."/>
            <person name="Brent M.R."/>
            <person name="Brooks A.N."/>
            <person name="Brown R.H."/>
            <person name="Butlin R.K."/>
            <person name="Caggese C."/>
            <person name="Calvi B.R."/>
            <person name="Bernardo de Carvalho A."/>
            <person name="Caspi A."/>
            <person name="Castrezana S."/>
            <person name="Celniker S.E."/>
            <person name="Chang J.L."/>
            <person name="Chapple C."/>
            <person name="Chatterji S."/>
            <person name="Chinwalla A."/>
            <person name="Civetta A."/>
            <person name="Clifton S.W."/>
            <person name="Comeron J.M."/>
            <person name="Costello J.C."/>
            <person name="Coyne J.A."/>
            <person name="Daub J."/>
            <person name="David R.G."/>
            <person name="Delcher A.L."/>
            <person name="Delehaunty K."/>
            <person name="Do C.B."/>
            <person name="Ebling H."/>
            <person name="Edwards K."/>
            <person name="Eickbush T."/>
            <person name="Evans J.D."/>
            <person name="Filipski A."/>
            <person name="Findeiss S."/>
            <person name="Freyhult E."/>
            <person name="Fulton L."/>
            <person name="Fulton R."/>
            <person name="Garcia A.C."/>
            <person name="Gardiner A."/>
            <person name="Garfield D.A."/>
            <person name="Garvin B.E."/>
            <person name="Gibson G."/>
            <person name="Gilbert D."/>
            <person name="Gnerre S."/>
            <person name="Godfrey J."/>
            <person name="Good R."/>
            <person name="Gotea V."/>
            <person name="Gravely B."/>
            <person name="Greenberg A.J."/>
            <person name="Griffiths-Jones S."/>
            <person name="Gross S."/>
            <person name="Guigo R."/>
            <person name="Gustafson E.A."/>
            <person name="Haerty W."/>
            <person name="Hahn M.W."/>
            <person name="Halligan D.L."/>
            <person name="Halpern A.L."/>
            <person name="Halter G.M."/>
            <person name="Han M.V."/>
            <person name="Heger A."/>
            <person name="Hillier L."/>
            <person name="Hinrichs A.S."/>
            <person name="Holmes I."/>
            <person name="Hoskins R.A."/>
            <person name="Hubisz M.J."/>
            <person name="Hultmark D."/>
            <person name="Huntley M.A."/>
            <person name="Jaffe D.B."/>
            <person name="Jagadeeshan S."/>
            <person name="Jeck W.R."/>
            <person name="Johnson J."/>
            <person name="Jones C.D."/>
            <person name="Jordan W.C."/>
            <person name="Karpen G.H."/>
            <person name="Kataoka E."/>
            <person name="Keightley P.D."/>
            <person name="Kheradpour P."/>
            <person name="Kirkness E.F."/>
            <person name="Koerich L.B."/>
            <person name="Kristiansen K."/>
            <person name="Kudrna D."/>
            <person name="Kulathinal R.J."/>
            <person name="Kumar S."/>
            <person name="Kwok R."/>
            <person name="Lander E."/>
            <person name="Langley C.H."/>
            <person name="Lapoint R."/>
            <person name="Lazzaro B.P."/>
            <person name="Lee S.J."/>
            <person name="Levesque L."/>
            <person name="Li R."/>
            <person name="Lin C.F."/>
            <person name="Lin M.F."/>
            <person name="Lindblad-Toh K."/>
            <person name="Llopart A."/>
            <person name="Long M."/>
            <person name="Low L."/>
            <person name="Lozovsky E."/>
            <person name="Lu J."/>
            <person name="Luo M."/>
            <person name="Machado C.A."/>
            <person name="Makalowski W."/>
            <person name="Marzo M."/>
            <person name="Matsuda M."/>
            <person name="Matzkin L."/>
            <person name="McAllister B."/>
            <person name="McBride C.S."/>
            <person name="McKernan B."/>
            <person name="McKernan K."/>
            <person name="Mendez-Lago M."/>
            <person name="Minx P."/>
            <person name="Mollenhauer M.U."/>
            <person name="Montooth K."/>
            <person name="Mount S.M."/>
            <person name="Mu X."/>
            <person name="Myers E."/>
            <person name="Negre B."/>
            <person name="Newfeld S."/>
            <person name="Nielsen R."/>
            <person name="Noor M.A."/>
            <person name="O'Grady P."/>
            <person name="Pachter L."/>
            <person name="Papaceit M."/>
            <person name="Parisi M.J."/>
            <person name="Parisi M."/>
            <person name="Parts L."/>
            <person name="Pedersen J.S."/>
            <person name="Pesole G."/>
            <person name="Phillippy A.M."/>
            <person name="Ponting C.P."/>
            <person name="Pop M."/>
            <person name="Porcelli D."/>
            <person name="Powell J.R."/>
            <person name="Prohaska S."/>
            <person name="Pruitt K."/>
            <person name="Puig M."/>
            <person name="Quesneville H."/>
            <person name="Ram K.R."/>
            <person name="Rand D."/>
            <person name="Rasmussen M.D."/>
            <person name="Reed L.K."/>
            <person name="Reenan R."/>
            <person name="Reily A."/>
            <person name="Remington K.A."/>
            <person name="Rieger T.T."/>
            <person name="Ritchie M.G."/>
            <person name="Robin C."/>
            <person name="Rogers Y.H."/>
            <person name="Rohde C."/>
            <person name="Rozas J."/>
            <person name="Rubenfield M.J."/>
            <person name="Ruiz A."/>
            <person name="Russo S."/>
            <person name="Salzberg S.L."/>
            <person name="Sanchez-Gracia A."/>
            <person name="Saranga D.J."/>
            <person name="Sato H."/>
            <person name="Schaeffer S.W."/>
            <person name="Schatz M.C."/>
            <person name="Schlenke T."/>
            <person name="Schwartz R."/>
            <person name="Segarra C."/>
            <person name="Singh R.S."/>
            <person name="Sirot L."/>
            <person name="Sirota M."/>
            <person name="Sisneros N.B."/>
            <person name="Smith C.D."/>
            <person name="Smith T.F."/>
            <person name="Spieth J."/>
            <person name="Stage D.E."/>
            <person name="Stark A."/>
            <person name="Stephan W."/>
            <person name="Strausberg R.L."/>
            <person name="Strempel S."/>
            <person name="Sturgill D."/>
            <person name="Sutton G."/>
            <person name="Sutton G.G."/>
            <person name="Tao W."/>
            <person name="Teichmann S."/>
            <person name="Tobari Y.N."/>
            <person name="Tomimura Y."/>
            <person name="Tsolas J.M."/>
            <person name="Valente V.L."/>
            <person name="Venter E."/>
            <person name="Venter J.C."/>
            <person name="Vicario S."/>
            <person name="Vieira F.G."/>
            <person name="Vilella A.J."/>
            <person name="Villasante A."/>
            <person name="Walenz B."/>
            <person name="Wang J."/>
            <person name="Wasserman M."/>
            <person name="Watts T."/>
            <person name="Wilson D."/>
            <person name="Wilson R.K."/>
            <person name="Wing R.A."/>
            <person name="Wolfner M.F."/>
            <person name="Wong A."/>
            <person name="Wong G.K."/>
            <person name="Wu C.I."/>
            <person name="Wu G."/>
            <person name="Yamamoto D."/>
            <person name="Yang H.P."/>
            <person name="Yang S.P."/>
            <person name="Yorke J.A."/>
            <person name="Yoshida K."/>
            <person name="Zdobnov E."/>
            <person name="Zhang P."/>
            <person name="Zhang Y."/>
            <person name="Zimin A.V."/>
            <person name="Baldwin J."/>
            <person name="Abdouelleil A."/>
            <person name="Abdulkadir J."/>
            <person name="Abebe A."/>
            <person name="Abera B."/>
            <person name="Abreu J."/>
            <person name="Acer S.C."/>
            <person name="Aftuck L."/>
            <person name="Alexander A."/>
            <person name="An P."/>
            <person name="Anderson E."/>
            <person name="Anderson S."/>
            <person name="Arachi H."/>
            <person name="Azer M."/>
            <person name="Bachantsang P."/>
            <person name="Barry A."/>
            <person name="Bayul T."/>
            <person name="Berlin A."/>
            <person name="Bessette D."/>
            <person name="Bloom T."/>
            <person name="Blye J."/>
            <person name="Boguslavskiy L."/>
            <person name="Bonnet C."/>
            <person name="Boukhgalter B."/>
            <person name="Bourzgui I."/>
            <person name="Brown A."/>
            <person name="Cahill P."/>
            <person name="Channer S."/>
            <person name="Cheshatsang Y."/>
            <person name="Chuda L."/>
            <person name="Citroen M."/>
            <person name="Collymore A."/>
            <person name="Cooke P."/>
            <person name="Costello M."/>
            <person name="D'Aco K."/>
            <person name="Daza R."/>
            <person name="De Haan G."/>
            <person name="DeGray S."/>
            <person name="DeMaso C."/>
            <person name="Dhargay N."/>
            <person name="Dooley K."/>
            <person name="Dooley E."/>
            <person name="Doricent M."/>
            <person name="Dorje P."/>
            <person name="Dorjee K."/>
            <person name="Dupes A."/>
            <person name="Elong R."/>
            <person name="Falk J."/>
            <person name="Farina A."/>
            <person name="Faro S."/>
            <person name="Ferguson D."/>
            <person name="Fisher S."/>
            <person name="Foley C.D."/>
            <person name="Franke A."/>
            <person name="Friedrich D."/>
            <person name="Gadbois L."/>
            <person name="Gearin G."/>
            <person name="Gearin C.R."/>
            <person name="Giannoukos G."/>
            <person name="Goode T."/>
            <person name="Graham J."/>
            <person name="Grandbois E."/>
            <person name="Grewal S."/>
            <person name="Gyaltsen K."/>
            <person name="Hafez N."/>
            <person name="Hagos B."/>
            <person name="Hall J."/>
            <person name="Henson C."/>
            <person name="Hollinger A."/>
            <person name="Honan T."/>
            <person name="Huard M.D."/>
            <person name="Hughes L."/>
            <person name="Hurhula B."/>
            <person name="Husby M.E."/>
            <person name="Kamat A."/>
            <person name="Kanga B."/>
            <person name="Kashin S."/>
            <person name="Khazanovich D."/>
            <person name="Kisner P."/>
            <person name="Lance K."/>
            <person name="Lara M."/>
            <person name="Lee W."/>
            <person name="Lennon N."/>
            <person name="Letendre F."/>
            <person name="LeVine R."/>
            <person name="Lipovsky A."/>
            <person name="Liu X."/>
            <person name="Liu J."/>
            <person name="Liu S."/>
            <person name="Lokyitsang T."/>
            <person name="Lokyitsang Y."/>
            <person name="Lubonja R."/>
            <person name="Lui A."/>
            <person name="MacDonald P."/>
            <person name="Magnisalis V."/>
            <person name="Maru K."/>
            <person name="Matthews C."/>
            <person name="McCusker W."/>
            <person name="McDonough S."/>
            <person name="Mehta T."/>
            <person name="Meldrim J."/>
            <person name="Meneus L."/>
            <person name="Mihai O."/>
            <person name="Mihalev A."/>
            <person name="Mihova T."/>
            <person name="Mittelman R."/>
            <person name="Mlenga V."/>
            <person name="Montmayeur A."/>
            <person name="Mulrain L."/>
            <person name="Navidi A."/>
            <person name="Naylor J."/>
            <person name="Negash T."/>
            <person name="Nguyen T."/>
            <person name="Nguyen N."/>
            <person name="Nicol R."/>
            <person name="Norbu C."/>
            <person name="Norbu N."/>
            <person name="Novod N."/>
            <person name="O'Neill B."/>
            <person name="Osman S."/>
            <person name="Markiewicz E."/>
            <person name="Oyono O.L."/>
            <person name="Patti C."/>
            <person name="Phunkhang P."/>
            <person name="Pierre F."/>
            <person name="Priest M."/>
            <person name="Raghuraman S."/>
            <person name="Rege F."/>
            <person name="Reyes R."/>
            <person name="Rise C."/>
            <person name="Rogov P."/>
            <person name="Ross K."/>
            <person name="Ryan E."/>
            <person name="Settipalli S."/>
            <person name="Shea T."/>
            <person name="Sherpa N."/>
            <person name="Shi L."/>
            <person name="Shih D."/>
            <person name="Sparrow T."/>
            <person name="Spaulding J."/>
            <person name="Stalker J."/>
            <person name="Stange-Thomann N."/>
            <person name="Stavropoulos S."/>
            <person name="Stone C."/>
            <person name="Strader C."/>
            <person name="Tesfaye S."/>
            <person name="Thomson T."/>
            <person name="Thoulutsang Y."/>
            <person name="Thoulutsang D."/>
            <person name="Topham K."/>
            <person name="Topping I."/>
            <person name="Tsamla T."/>
            <person name="Vassiliev H."/>
            <person name="Vo A."/>
            <person name="Wangchuk T."/>
            <person name="Wangdi T."/>
            <person name="Weiand M."/>
            <person name="Wilkinson J."/>
            <person name="Wilson A."/>
            <person name="Yadav S."/>
            <person name="Young G."/>
            <person name="Yu Q."/>
            <person name="Zembek L."/>
            <person name="Zhong D."/>
            <person name="Zimmer A."/>
            <person name="Zwirko Z."/>
            <person name="Jaffe D.B."/>
            <person name="Alvarez P."/>
            <person name="Brockman W."/>
            <person name="Butler J."/>
            <person name="Chin C."/>
            <person name="Gnerre S."/>
            <person name="Grabherr M."/>
            <person name="Kleber M."/>
            <person name="Mauceli E."/>
            <person name="MacCallum I."/>
        </authorList>
    </citation>
    <scope>NUCLEOTIDE SEQUENCE [LARGE SCALE GENOMIC DNA]</scope>
    <source>
        <strain evidence="3">Tai18E2 / Tucson 14021-0261.01</strain>
    </source>
</reference>
<accession>A0A0R1EBP9</accession>
<feature type="transmembrane region" description="Helical" evidence="1">
    <location>
        <begin position="12"/>
        <end position="31"/>
    </location>
</feature>
<dbReference type="KEGG" id="dya:Dyak_GE28832"/>
<protein>
    <recommendedName>
        <fullName evidence="4">MARVEL domain-containing protein</fullName>
    </recommendedName>
</protein>
<evidence type="ECO:0000256" key="1">
    <source>
        <dbReference type="SAM" id="Phobius"/>
    </source>
</evidence>
<gene>
    <name evidence="2" type="primary">Dyak\GE28832</name>
    <name evidence="2" type="synonym">GE28832</name>
    <name evidence="2" type="ORF">Dyak_GE28832</name>
</gene>
<dbReference type="Proteomes" id="UP000002282">
    <property type="component" value="Chromosome X"/>
</dbReference>
<dbReference type="OrthoDB" id="7832832at2759"/>
<feature type="transmembrane region" description="Helical" evidence="1">
    <location>
        <begin position="111"/>
        <end position="132"/>
    </location>
</feature>
<organism evidence="2 3">
    <name type="scientific">Drosophila yakuba</name>
    <name type="common">Fruit fly</name>
    <dbReference type="NCBI Taxonomy" id="7245"/>
    <lineage>
        <taxon>Eukaryota</taxon>
        <taxon>Metazoa</taxon>
        <taxon>Ecdysozoa</taxon>
        <taxon>Arthropoda</taxon>
        <taxon>Hexapoda</taxon>
        <taxon>Insecta</taxon>
        <taxon>Pterygota</taxon>
        <taxon>Neoptera</taxon>
        <taxon>Endopterygota</taxon>
        <taxon>Diptera</taxon>
        <taxon>Brachycera</taxon>
        <taxon>Muscomorpha</taxon>
        <taxon>Ephydroidea</taxon>
        <taxon>Drosophilidae</taxon>
        <taxon>Drosophila</taxon>
        <taxon>Sophophora</taxon>
    </lineage>
</organism>